<gene>
    <name evidence="5" type="ORF">ACFSW8_12620</name>
</gene>
<keyword evidence="3" id="KW-0804">Transcription</keyword>
<dbReference type="PRINTS" id="PR00032">
    <property type="entry name" value="HTHARAC"/>
</dbReference>
<dbReference type="InterPro" id="IPR046335">
    <property type="entry name" value="LacI/GalR-like_sensor"/>
</dbReference>
<dbReference type="InterPro" id="IPR009057">
    <property type="entry name" value="Homeodomain-like_sf"/>
</dbReference>
<dbReference type="EMBL" id="JBHUJB010000051">
    <property type="protein sequence ID" value="MFD2159745.1"/>
    <property type="molecule type" value="Genomic_DNA"/>
</dbReference>
<comment type="caution">
    <text evidence="5">The sequence shown here is derived from an EMBL/GenBank/DDBJ whole genome shotgun (WGS) entry which is preliminary data.</text>
</comment>
<dbReference type="SUPFAM" id="SSF46689">
    <property type="entry name" value="Homeodomain-like"/>
    <property type="match status" value="1"/>
</dbReference>
<dbReference type="PANTHER" id="PTHR30146">
    <property type="entry name" value="LACI-RELATED TRANSCRIPTIONAL REPRESSOR"/>
    <property type="match status" value="1"/>
</dbReference>
<dbReference type="InterPro" id="IPR018062">
    <property type="entry name" value="HTH_AraC-typ_CS"/>
</dbReference>
<dbReference type="SUPFAM" id="SSF53822">
    <property type="entry name" value="Periplasmic binding protein-like I"/>
    <property type="match status" value="1"/>
</dbReference>
<dbReference type="Pfam" id="PF12833">
    <property type="entry name" value="HTH_18"/>
    <property type="match status" value="1"/>
</dbReference>
<dbReference type="Pfam" id="PF22177">
    <property type="entry name" value="PBP1_XylR"/>
    <property type="match status" value="1"/>
</dbReference>
<dbReference type="RefSeq" id="WP_377089681.1">
    <property type="nucleotide sequence ID" value="NZ_JBHSJL010000014.1"/>
</dbReference>
<evidence type="ECO:0000313" key="5">
    <source>
        <dbReference type="EMBL" id="MFD2159745.1"/>
    </source>
</evidence>
<feature type="domain" description="HTH araC/xylS-type" evidence="4">
    <location>
        <begin position="282"/>
        <end position="380"/>
    </location>
</feature>
<name>A0ABW4ZDI3_9BACT</name>
<keyword evidence="6" id="KW-1185">Reference proteome</keyword>
<dbReference type="Pfam" id="PF13377">
    <property type="entry name" value="Peripla_BP_3"/>
    <property type="match status" value="1"/>
</dbReference>
<evidence type="ECO:0000313" key="6">
    <source>
        <dbReference type="Proteomes" id="UP001597389"/>
    </source>
</evidence>
<dbReference type="Proteomes" id="UP001597389">
    <property type="component" value="Unassembled WGS sequence"/>
</dbReference>
<dbReference type="PROSITE" id="PS01124">
    <property type="entry name" value="HTH_ARAC_FAMILY_2"/>
    <property type="match status" value="1"/>
</dbReference>
<reference evidence="6" key="1">
    <citation type="journal article" date="2019" name="Int. J. Syst. Evol. Microbiol.">
        <title>The Global Catalogue of Microorganisms (GCM) 10K type strain sequencing project: providing services to taxonomists for standard genome sequencing and annotation.</title>
        <authorList>
            <consortium name="The Broad Institute Genomics Platform"/>
            <consortium name="The Broad Institute Genome Sequencing Center for Infectious Disease"/>
            <person name="Wu L."/>
            <person name="Ma J."/>
        </authorList>
    </citation>
    <scope>NUCLEOTIDE SEQUENCE [LARGE SCALE GENOMIC DNA]</scope>
    <source>
        <strain evidence="6">CCUG 57942</strain>
    </source>
</reference>
<dbReference type="InterPro" id="IPR020449">
    <property type="entry name" value="Tscrpt_reg_AraC-type_HTH"/>
</dbReference>
<dbReference type="InterPro" id="IPR054031">
    <property type="entry name" value="XylR_PBP1"/>
</dbReference>
<sequence length="382" mass="42896">MKKLYRIALLMEKSIGYNRNVIEGIYAHSQRHKNWVFYDAAPSEESIEAIASWNVDGVIGHFYDPALIEFVKGLKIPVVNTTDSLLGIDLPLADVNHFEIGRMAGSYLASLGYQQFGYVGSARLQYSKMRLSGYKEAVGGEEVAVCELEYLPQIDKASEAQAMRERMKQWLENREKPLAVFCSNDIPARDFADVCLELGVEVPREVAILGVDNDFVECRLSRPPLSSVEIPAAAVGYAAAEMLADSLLGRPIRHDGHFSPDPVRVVERESTAVNAVVDTEVRAVLDYIDRNIDSVKNVSQLVDLVPLSRRNLELRFQACVGKGIWNVVLEKRINYARGLLQNKEVSIQEVSEACGFVSLRRFTEMFRKFVGMTPRDFKKQNS</sequence>
<dbReference type="SMART" id="SM00342">
    <property type="entry name" value="HTH_ARAC"/>
    <property type="match status" value="1"/>
</dbReference>
<accession>A0ABW4ZDI3</accession>
<dbReference type="PROSITE" id="PS00041">
    <property type="entry name" value="HTH_ARAC_FAMILY_1"/>
    <property type="match status" value="1"/>
</dbReference>
<proteinExistence type="predicted"/>
<keyword evidence="2" id="KW-0238">DNA-binding</keyword>
<dbReference type="InterPro" id="IPR018060">
    <property type="entry name" value="HTH_AraC"/>
</dbReference>
<organism evidence="5 6">
    <name type="scientific">Rubritalea tangerina</name>
    <dbReference type="NCBI Taxonomy" id="430798"/>
    <lineage>
        <taxon>Bacteria</taxon>
        <taxon>Pseudomonadati</taxon>
        <taxon>Verrucomicrobiota</taxon>
        <taxon>Verrucomicrobiia</taxon>
        <taxon>Verrucomicrobiales</taxon>
        <taxon>Rubritaleaceae</taxon>
        <taxon>Rubritalea</taxon>
    </lineage>
</organism>
<evidence type="ECO:0000256" key="3">
    <source>
        <dbReference type="ARBA" id="ARBA00023163"/>
    </source>
</evidence>
<evidence type="ECO:0000256" key="1">
    <source>
        <dbReference type="ARBA" id="ARBA00023015"/>
    </source>
</evidence>
<dbReference type="Gene3D" id="1.10.10.60">
    <property type="entry name" value="Homeodomain-like"/>
    <property type="match status" value="1"/>
</dbReference>
<evidence type="ECO:0000256" key="2">
    <source>
        <dbReference type="ARBA" id="ARBA00023125"/>
    </source>
</evidence>
<dbReference type="Gene3D" id="3.40.50.2300">
    <property type="match status" value="2"/>
</dbReference>
<dbReference type="PANTHER" id="PTHR30146:SF24">
    <property type="entry name" value="XYLOSE OPERON REGULATORY PROTEIN"/>
    <property type="match status" value="1"/>
</dbReference>
<dbReference type="InterPro" id="IPR028082">
    <property type="entry name" value="Peripla_BP_I"/>
</dbReference>
<keyword evidence="1" id="KW-0805">Transcription regulation</keyword>
<protein>
    <submittedName>
        <fullName evidence="5">Substrate-binding domain-containing protein</fullName>
    </submittedName>
</protein>
<evidence type="ECO:0000259" key="4">
    <source>
        <dbReference type="PROSITE" id="PS01124"/>
    </source>
</evidence>